<dbReference type="Proteomes" id="UP000698963">
    <property type="component" value="Unassembled WGS sequence"/>
</dbReference>
<reference evidence="1" key="1">
    <citation type="journal article" date="2021" name="PeerJ">
        <title>Extensive microbial diversity within the chicken gut microbiome revealed by metagenomics and culture.</title>
        <authorList>
            <person name="Gilroy R."/>
            <person name="Ravi A."/>
            <person name="Getino M."/>
            <person name="Pursley I."/>
            <person name="Horton D.L."/>
            <person name="Alikhan N.F."/>
            <person name="Baker D."/>
            <person name="Gharbi K."/>
            <person name="Hall N."/>
            <person name="Watson M."/>
            <person name="Adriaenssens E.M."/>
            <person name="Foster-Nyarko E."/>
            <person name="Jarju S."/>
            <person name="Secka A."/>
            <person name="Antonio M."/>
            <person name="Oren A."/>
            <person name="Chaudhuri R.R."/>
            <person name="La Ragione R."/>
            <person name="Hildebrand F."/>
            <person name="Pallen M.J."/>
        </authorList>
    </citation>
    <scope>NUCLEOTIDE SEQUENCE</scope>
    <source>
        <strain evidence="1">ChiGjej2B2-19336</strain>
    </source>
</reference>
<reference evidence="1" key="2">
    <citation type="submission" date="2021-09" db="EMBL/GenBank/DDBJ databases">
        <authorList>
            <person name="Gilroy R."/>
        </authorList>
    </citation>
    <scope>NUCLEOTIDE SEQUENCE</scope>
    <source>
        <strain evidence="1">ChiGjej2B2-19336</strain>
    </source>
</reference>
<dbReference type="RefSeq" id="WP_304123321.1">
    <property type="nucleotide sequence ID" value="NZ_DYZA01000210.1"/>
</dbReference>
<dbReference type="AlphaFoldDB" id="A0A921AY67"/>
<sequence length="126" mass="14711">MELYDGIRNALKNRGCPWIEEHVFEFMGQRLHLDIHDLGQNYMLKIVHRARDRKKADKAEPYIEKDFSLEKTVAKSALRKGSLKSICDGLADGFLFWLESMSFSPVARETVPVRNENRPNSFVRER</sequence>
<gene>
    <name evidence="1" type="ORF">K8W16_10285</name>
</gene>
<accession>A0A921AY67</accession>
<proteinExistence type="predicted"/>
<protein>
    <submittedName>
        <fullName evidence="1">Uncharacterized protein</fullName>
    </submittedName>
</protein>
<evidence type="ECO:0000313" key="1">
    <source>
        <dbReference type="EMBL" id="HJD98017.1"/>
    </source>
</evidence>
<organism evidence="1 2">
    <name type="scientific">Mailhella massiliensis</name>
    <dbReference type="NCBI Taxonomy" id="1903261"/>
    <lineage>
        <taxon>Bacteria</taxon>
        <taxon>Pseudomonadati</taxon>
        <taxon>Thermodesulfobacteriota</taxon>
        <taxon>Desulfovibrionia</taxon>
        <taxon>Desulfovibrionales</taxon>
        <taxon>Desulfovibrionaceae</taxon>
        <taxon>Mailhella</taxon>
    </lineage>
</organism>
<comment type="caution">
    <text evidence="1">The sequence shown here is derived from an EMBL/GenBank/DDBJ whole genome shotgun (WGS) entry which is preliminary data.</text>
</comment>
<evidence type="ECO:0000313" key="2">
    <source>
        <dbReference type="Proteomes" id="UP000698963"/>
    </source>
</evidence>
<dbReference type="EMBL" id="DYZA01000210">
    <property type="protein sequence ID" value="HJD98017.1"/>
    <property type="molecule type" value="Genomic_DNA"/>
</dbReference>
<name>A0A921AY67_9BACT</name>